<accession>A0A9P0JH02</accession>
<sequence>MYSTMGLIKLNSFNTLTQNTASSKTNLSTCLLNIVSTVSQTAKALRAYLVSSRLFKLWVIDPHRVLTGNFSDIGTDVPFVSVWIFLKVASER</sequence>
<protein>
    <submittedName>
        <fullName evidence="1">Uncharacterized protein</fullName>
    </submittedName>
</protein>
<dbReference type="EMBL" id="CAKOFQ010006653">
    <property type="protein sequence ID" value="CAH1954262.1"/>
    <property type="molecule type" value="Genomic_DNA"/>
</dbReference>
<evidence type="ECO:0000313" key="1">
    <source>
        <dbReference type="EMBL" id="CAH1954262.1"/>
    </source>
</evidence>
<organism evidence="1 2">
    <name type="scientific">Acanthoscelides obtectus</name>
    <name type="common">Bean weevil</name>
    <name type="synonym">Bruchus obtectus</name>
    <dbReference type="NCBI Taxonomy" id="200917"/>
    <lineage>
        <taxon>Eukaryota</taxon>
        <taxon>Metazoa</taxon>
        <taxon>Ecdysozoa</taxon>
        <taxon>Arthropoda</taxon>
        <taxon>Hexapoda</taxon>
        <taxon>Insecta</taxon>
        <taxon>Pterygota</taxon>
        <taxon>Neoptera</taxon>
        <taxon>Endopterygota</taxon>
        <taxon>Coleoptera</taxon>
        <taxon>Polyphaga</taxon>
        <taxon>Cucujiformia</taxon>
        <taxon>Chrysomeloidea</taxon>
        <taxon>Chrysomelidae</taxon>
        <taxon>Bruchinae</taxon>
        <taxon>Bruchini</taxon>
        <taxon>Acanthoscelides</taxon>
    </lineage>
</organism>
<evidence type="ECO:0000313" key="2">
    <source>
        <dbReference type="Proteomes" id="UP001152888"/>
    </source>
</evidence>
<reference evidence="1" key="1">
    <citation type="submission" date="2022-03" db="EMBL/GenBank/DDBJ databases">
        <authorList>
            <person name="Sayadi A."/>
        </authorList>
    </citation>
    <scope>NUCLEOTIDE SEQUENCE</scope>
</reference>
<keyword evidence="2" id="KW-1185">Reference proteome</keyword>
<proteinExistence type="predicted"/>
<gene>
    <name evidence="1" type="ORF">ACAOBT_LOCUS451</name>
</gene>
<dbReference type="AlphaFoldDB" id="A0A9P0JH02"/>
<dbReference type="Proteomes" id="UP001152888">
    <property type="component" value="Unassembled WGS sequence"/>
</dbReference>
<comment type="caution">
    <text evidence="1">The sequence shown here is derived from an EMBL/GenBank/DDBJ whole genome shotgun (WGS) entry which is preliminary data.</text>
</comment>
<name>A0A9P0JH02_ACAOB</name>